<accession>A0A7C9PMW4</accession>
<gene>
    <name evidence="3" type="ORF">G3T37_07560</name>
</gene>
<protein>
    <submittedName>
        <fullName evidence="3">DNA topoisomerase IB</fullName>
    </submittedName>
</protein>
<dbReference type="Gene3D" id="1.10.132.120">
    <property type="match status" value="1"/>
</dbReference>
<dbReference type="GO" id="GO:0003917">
    <property type="term" value="F:DNA topoisomerase type I (single strand cut, ATP-independent) activity"/>
    <property type="evidence" value="ECO:0007669"/>
    <property type="project" value="InterPro"/>
</dbReference>
<proteinExistence type="predicted"/>
<reference evidence="3 4" key="1">
    <citation type="journal article" date="2014" name="Int. J. Syst. Evol. Microbiol.">
        <title>Description of Galbitalea soli gen. nov., sp. nov., and Frondihabitans sucicola sp. nov.</title>
        <authorList>
            <person name="Kim S.J."/>
            <person name="Lim J.M."/>
            <person name="Ahn J.H."/>
            <person name="Weon H.Y."/>
            <person name="Hamada M."/>
            <person name="Suzuki K."/>
            <person name="Ahn T.Y."/>
            <person name="Kwon S.W."/>
        </authorList>
    </citation>
    <scope>NUCLEOTIDE SEQUENCE [LARGE SCALE GENOMIC DNA]</scope>
    <source>
        <strain evidence="3 4">NBRC 108727</strain>
    </source>
</reference>
<dbReference type="SUPFAM" id="SSF56349">
    <property type="entry name" value="DNA breaking-rejoining enzymes"/>
    <property type="match status" value="1"/>
</dbReference>
<comment type="caution">
    <text evidence="3">The sequence shown here is derived from an EMBL/GenBank/DDBJ whole genome shotgun (WGS) entry which is preliminary data.</text>
</comment>
<dbReference type="SUPFAM" id="SSF55869">
    <property type="entry name" value="DNA topoisomerase I domain"/>
    <property type="match status" value="1"/>
</dbReference>
<dbReference type="InterPro" id="IPR013500">
    <property type="entry name" value="TopoI_cat_euk"/>
</dbReference>
<dbReference type="InterPro" id="IPR014711">
    <property type="entry name" value="TopoI_cat_a-hlx-sub_euk"/>
</dbReference>
<dbReference type="GO" id="GO:0003677">
    <property type="term" value="F:DNA binding"/>
    <property type="evidence" value="ECO:0007669"/>
    <property type="project" value="InterPro"/>
</dbReference>
<dbReference type="Pfam" id="PF01028">
    <property type="entry name" value="Topoisom_I"/>
    <property type="match status" value="1"/>
</dbReference>
<evidence type="ECO:0000259" key="1">
    <source>
        <dbReference type="Pfam" id="PF01028"/>
    </source>
</evidence>
<organism evidence="3 4">
    <name type="scientific">Galbitalea soli</name>
    <dbReference type="NCBI Taxonomy" id="1268042"/>
    <lineage>
        <taxon>Bacteria</taxon>
        <taxon>Bacillati</taxon>
        <taxon>Actinomycetota</taxon>
        <taxon>Actinomycetes</taxon>
        <taxon>Micrococcales</taxon>
        <taxon>Microbacteriaceae</taxon>
        <taxon>Galbitalea</taxon>
    </lineage>
</organism>
<evidence type="ECO:0000313" key="4">
    <source>
        <dbReference type="Proteomes" id="UP000479756"/>
    </source>
</evidence>
<keyword evidence="4" id="KW-1185">Reference proteome</keyword>
<name>A0A7C9PMW4_9MICO</name>
<evidence type="ECO:0000313" key="3">
    <source>
        <dbReference type="EMBL" id="NEM91212.1"/>
    </source>
</evidence>
<keyword evidence="3" id="KW-0413">Isomerase</keyword>
<dbReference type="Gene3D" id="3.30.66.10">
    <property type="entry name" value="DNA topoisomerase I domain"/>
    <property type="match status" value="1"/>
</dbReference>
<dbReference type="PROSITE" id="PS52038">
    <property type="entry name" value="TOPO_IB_2"/>
    <property type="match status" value="1"/>
</dbReference>
<dbReference type="InterPro" id="IPR035447">
    <property type="entry name" value="DNA_topo_I_N_sf"/>
</dbReference>
<dbReference type="Pfam" id="PF21338">
    <property type="entry name" value="Top1B_N_bact"/>
    <property type="match status" value="1"/>
</dbReference>
<dbReference type="Gene3D" id="3.90.15.10">
    <property type="entry name" value="Topoisomerase I, Chain A, domain 3"/>
    <property type="match status" value="1"/>
</dbReference>
<dbReference type="Proteomes" id="UP000479756">
    <property type="component" value="Unassembled WGS sequence"/>
</dbReference>
<dbReference type="RefSeq" id="WP_163472894.1">
    <property type="nucleotide sequence ID" value="NZ_JAAGWZ010000002.1"/>
</dbReference>
<dbReference type="AlphaFoldDB" id="A0A7C9PMW4"/>
<evidence type="ECO:0000259" key="2">
    <source>
        <dbReference type="Pfam" id="PF21338"/>
    </source>
</evidence>
<feature type="domain" description="DNA topoisomerase I catalytic core eukaryotic-type" evidence="1">
    <location>
        <begin position="82"/>
        <end position="286"/>
    </location>
</feature>
<sequence length="321" mass="35418">MPRLRRSDSTGPGYARVRAGRGFSYRDQNGVTVGDPQLRARLDALAIPPAWTEVWIAPHANGHIQATGIDAAGRRQYLYHPSWREQKDRLKFDRALALAESLPTARRQVTIALRADDLSREWALAAGFRMLDSGHLRVGSERYAELHGSFGLTTLLCAHAQLSGDTVRLRFPAKSGQSWESELADPDLAAALRRMKSRGGRARLLAHRDARGWHPIAAAELNGYVRERTGGDFSAKDFRTLHGTVAAAVSLARSDASTRTARRRAVAQAMRDAAAVLGNTPAIARSSYVDPRVVDEFEHGRMIDRTRLAAAESELRALLYH</sequence>
<dbReference type="InterPro" id="IPR049331">
    <property type="entry name" value="Top1B_N_bact"/>
</dbReference>
<dbReference type="EMBL" id="JAAGWZ010000002">
    <property type="protein sequence ID" value="NEM91212.1"/>
    <property type="molecule type" value="Genomic_DNA"/>
</dbReference>
<dbReference type="GO" id="GO:0006265">
    <property type="term" value="P:DNA topological change"/>
    <property type="evidence" value="ECO:0007669"/>
    <property type="project" value="InterPro"/>
</dbReference>
<dbReference type="InterPro" id="IPR011010">
    <property type="entry name" value="DNA_brk_join_enz"/>
</dbReference>
<feature type="domain" description="DNA topoisomerase IB N-terminal" evidence="2">
    <location>
        <begin position="22"/>
        <end position="70"/>
    </location>
</feature>